<dbReference type="GO" id="GO:0003676">
    <property type="term" value="F:nucleic acid binding"/>
    <property type="evidence" value="ECO:0007669"/>
    <property type="project" value="InterPro"/>
</dbReference>
<sequence>MSGRDRLADFQAQSSSNNSQSQGYGRQQQYGGQQQQQQQQQYGGGNQYGQQSNNQYGQNQYGQQSQFAQQNPYAQHQQQHPAQFGGRQQPAPPARIEMTSVPQNNNNGGSDMNAFFSEVTSIQEDITKIEQNISKIEELHDVSLNGVATEEQSSRTNRQLEGITADTTQLSNRTKKRIKDIELANLRLANSPDIQIRRTQAASLKEKFLKTLRRYQSSESEARKKYQGRMERQYKIVKPDASPQEIAQAMESDNQQIFAQSVLQSTRYGDANRALREVQSRHDDIKKIEKTILELHQLFIDMETLVTEQAEVLNTIEENTQQTEVHLETGNKEVDVAIVNARGARKKKWICLIITLILLVIIAVIVYMQHSKTMSTSTSSQPAILKWANDKTGEFKRQVSTFRESIVDQPGAQFTPEAGRYHLYVSLACPWAHRTLLVRALKGLEDIISVDVVHWHMQENGWPFKDGYEDSLYGSKFIRDIYFKAQPDYSGRFTVPVLWDKKTQTIVNNESSEIIRMLNTAFDKIVPEKAGVNFYPDHLKADIDATNEWIYDTVNNGVYKSGFATSQEAYDNNVYPLFKSLDRIEDILSKSDYLVGNTLTEADLRLWTTIVRFDPVYHGHFKCNIKGIEKDYPNILKWTRRIYQMPKVAETVNMEHIKHHYYKSHLQINPTAVTPAGNGPNLAEPKIVDMAAVTWLHALWTRVERCTLGYLRIAAQNNALKLKFADEDGEFRRQVSSFRDSIQDDPNARFPAEKGRYHLYVSYGCPWAQRTLIVRALKGLEDIISVDSVHWFLDERGWQFKDGYEDSLHGSKFIRELYYRANPDYNARFTVPVLWDKKTNTIVNNESSDIIRMFNTAFNRLVPEKAGLDLYPDDLKAEIDVTNEWVYDTVNNGVYKSGFATTQEAYDKHVHPLFESLDKLDEILSKTDYLVGDSMTEADIRLWPTILRFDPVYHGHFKCNIKSIEKDYPNILKWARRIYQKPGIAGTVRMDIIKACYYKAVHINPTGIIPAGNGPNLAEPKVLPAVHSLSRFNPSMHFPFSPSREMQQPPQQQQRMERFYRQELEELANTRNALRAKYRPGSQSGSDDDSLNERDFGIDGYDSGPEIEAADMQTHIPESNMGYRLLVKMGWKAGTGLGQNATGRKAPIEIERKQDVLGIGKQAVDIWYAEASTAKRKTLEAERQAEETAEAKAKRELQVQQQQAVSAELEMVKSAFYCALCDKQYERISDYEVHLSSYDHNHKKRFKDMKDTSRAGSASTTNKIKEKERRREEKELAKIQQAALKRAGGKAPPGEPIQNPSAMPSLATGGFQPVQGSGFQHAQQSGFQPVQGSGFQPVQQSGFQPVQQGGFQPVQLGSKASPKSPLPETTPDTAVRAVSAALQGTSSGFQPVKLGGFQPVKGTSGFQPAKLGGFQSADDDEDIEAASAPAATSDLSMNTVGASPSGFQPVKLGGFKPMKFGAFQLKKPGSK</sequence>
<evidence type="ECO:0000259" key="7">
    <source>
        <dbReference type="PROSITE" id="PS50192"/>
    </source>
</evidence>
<dbReference type="Pfam" id="PF05739">
    <property type="entry name" value="SNARE"/>
    <property type="match status" value="1"/>
</dbReference>
<feature type="domain" description="T-SNARE coiled-coil homology" evidence="7">
    <location>
        <begin position="275"/>
        <end position="337"/>
    </location>
</feature>
<dbReference type="Pfam" id="PF13410">
    <property type="entry name" value="GST_C_2"/>
    <property type="match status" value="2"/>
</dbReference>
<dbReference type="FunFam" id="3.40.30.10:FF:000162">
    <property type="entry name" value="Glutathione S-transferase Gst3"/>
    <property type="match status" value="1"/>
</dbReference>
<feature type="domain" description="GST C-terminal" evidence="8">
    <location>
        <begin position="536"/>
        <end position="664"/>
    </location>
</feature>
<keyword evidence="4" id="KW-0812">Transmembrane</keyword>
<dbReference type="GO" id="GO:0004364">
    <property type="term" value="F:glutathione transferase activity"/>
    <property type="evidence" value="ECO:0007669"/>
    <property type="project" value="InterPro"/>
</dbReference>
<dbReference type="SUPFAM" id="SSF52833">
    <property type="entry name" value="Thioredoxin-like"/>
    <property type="match status" value="2"/>
</dbReference>
<dbReference type="InterPro" id="IPR010987">
    <property type="entry name" value="Glutathione-S-Trfase_C-like"/>
</dbReference>
<feature type="compositionally biased region" description="Polar residues" evidence="3">
    <location>
        <begin position="1314"/>
        <end position="1327"/>
    </location>
</feature>
<evidence type="ECO:0000256" key="4">
    <source>
        <dbReference type="SAM" id="Phobius"/>
    </source>
</evidence>
<proteinExistence type="predicted"/>
<dbReference type="InterPro" id="IPR000467">
    <property type="entry name" value="G_patch_dom"/>
</dbReference>
<accession>A0A9P7ZWF5</accession>
<dbReference type="InterPro" id="IPR016639">
    <property type="entry name" value="GST_Omega/GSH"/>
</dbReference>
<dbReference type="CDD" id="cd00179">
    <property type="entry name" value="SynN"/>
    <property type="match status" value="1"/>
</dbReference>
<dbReference type="InterPro" id="IPR006011">
    <property type="entry name" value="Syntaxin_N"/>
</dbReference>
<dbReference type="PANTHER" id="PTHR32419:SF6">
    <property type="entry name" value="GLUTATHIONE S-TRANSFERASE OMEGA-LIKE 1-RELATED"/>
    <property type="match status" value="1"/>
</dbReference>
<dbReference type="GO" id="GO:0005737">
    <property type="term" value="C:cytoplasm"/>
    <property type="evidence" value="ECO:0007669"/>
    <property type="project" value="TreeGrafter"/>
</dbReference>
<evidence type="ECO:0000259" key="8">
    <source>
        <dbReference type="PROSITE" id="PS50405"/>
    </source>
</evidence>
<keyword evidence="2" id="KW-0175">Coiled coil</keyword>
<feature type="region of interest" description="Disordered" evidence="3">
    <location>
        <begin position="1411"/>
        <end position="1443"/>
    </location>
</feature>
<dbReference type="PROSITE" id="PS50405">
    <property type="entry name" value="GST_CTER"/>
    <property type="match status" value="2"/>
</dbReference>
<dbReference type="SMART" id="SM00503">
    <property type="entry name" value="SynN"/>
    <property type="match status" value="1"/>
</dbReference>
<dbReference type="SFLD" id="SFLDS00019">
    <property type="entry name" value="Glutathione_Transferase_(cytos"/>
    <property type="match status" value="2"/>
</dbReference>
<dbReference type="PROSITE" id="PS50192">
    <property type="entry name" value="T_SNARE"/>
    <property type="match status" value="1"/>
</dbReference>
<dbReference type="Pfam" id="PF00804">
    <property type="entry name" value="Syntaxin"/>
    <property type="match status" value="1"/>
</dbReference>
<feature type="compositionally biased region" description="Basic and acidic residues" evidence="3">
    <location>
        <begin position="1263"/>
        <end position="1277"/>
    </location>
</feature>
<dbReference type="InterPro" id="IPR036282">
    <property type="entry name" value="Glutathione-S-Trfase_C_sf"/>
</dbReference>
<reference evidence="9" key="1">
    <citation type="submission" date="2021-07" db="EMBL/GenBank/DDBJ databases">
        <title>Draft genome of Mortierella alpina, strain LL118, isolated from an aspen leaf litter sample.</title>
        <authorList>
            <person name="Yang S."/>
            <person name="Vinatzer B.A."/>
        </authorList>
    </citation>
    <scope>NUCLEOTIDE SEQUENCE</scope>
    <source>
        <strain evidence="9">LL118</strain>
    </source>
</reference>
<feature type="domain" description="GST C-terminal" evidence="8">
    <location>
        <begin position="872"/>
        <end position="1003"/>
    </location>
</feature>
<dbReference type="SUPFAM" id="SSF47661">
    <property type="entry name" value="t-snare proteins"/>
    <property type="match status" value="1"/>
</dbReference>
<dbReference type="PROSITE" id="PS50174">
    <property type="entry name" value="G_PATCH"/>
    <property type="match status" value="1"/>
</dbReference>
<dbReference type="EMBL" id="JAIFTL010000412">
    <property type="protein sequence ID" value="KAG9319603.1"/>
    <property type="molecule type" value="Genomic_DNA"/>
</dbReference>
<dbReference type="InterPro" id="IPR036249">
    <property type="entry name" value="Thioredoxin-like_sf"/>
</dbReference>
<dbReference type="CDD" id="cd15849">
    <property type="entry name" value="SNARE_Sso1"/>
    <property type="match status" value="1"/>
</dbReference>
<feature type="compositionally biased region" description="Polar residues" evidence="3">
    <location>
        <begin position="100"/>
        <end position="110"/>
    </location>
</feature>
<evidence type="ECO:0000256" key="3">
    <source>
        <dbReference type="SAM" id="MobiDB-lite"/>
    </source>
</evidence>
<evidence type="ECO:0000259" key="6">
    <source>
        <dbReference type="PROSITE" id="PS50174"/>
    </source>
</evidence>
<keyword evidence="4" id="KW-1133">Transmembrane helix</keyword>
<feature type="region of interest" description="Disordered" evidence="3">
    <location>
        <begin position="1245"/>
        <end position="1371"/>
    </location>
</feature>
<organism evidence="9 10">
    <name type="scientific">Mortierella alpina</name>
    <name type="common">Oleaginous fungus</name>
    <name type="synonym">Mortierella renispora</name>
    <dbReference type="NCBI Taxonomy" id="64518"/>
    <lineage>
        <taxon>Eukaryota</taxon>
        <taxon>Fungi</taxon>
        <taxon>Fungi incertae sedis</taxon>
        <taxon>Mucoromycota</taxon>
        <taxon>Mortierellomycotina</taxon>
        <taxon>Mortierellomycetes</taxon>
        <taxon>Mortierellales</taxon>
        <taxon>Mortierellaceae</taxon>
        <taxon>Mortierella</taxon>
    </lineage>
</organism>
<dbReference type="SMART" id="SM00397">
    <property type="entry name" value="t_SNARE"/>
    <property type="match status" value="1"/>
</dbReference>
<dbReference type="Pfam" id="PF01585">
    <property type="entry name" value="G-patch"/>
    <property type="match status" value="1"/>
</dbReference>
<dbReference type="PROSITE" id="PS50157">
    <property type="entry name" value="ZINC_FINGER_C2H2_2"/>
    <property type="match status" value="1"/>
</dbReference>
<dbReference type="PANTHER" id="PTHR32419">
    <property type="entry name" value="GLUTATHIONYL-HYDROQUINONE REDUCTASE"/>
    <property type="match status" value="1"/>
</dbReference>
<keyword evidence="1" id="KW-0862">Zinc</keyword>
<keyword evidence="1" id="KW-0863">Zinc-finger</keyword>
<dbReference type="PROSITE" id="PS00028">
    <property type="entry name" value="ZINC_FINGER_C2H2_1"/>
    <property type="match status" value="1"/>
</dbReference>
<dbReference type="SFLD" id="SFLDG01206">
    <property type="entry name" value="Xi.1"/>
    <property type="match status" value="2"/>
</dbReference>
<name>A0A9P7ZWF5_MORAP</name>
<evidence type="ECO:0000259" key="5">
    <source>
        <dbReference type="PROSITE" id="PS50157"/>
    </source>
</evidence>
<feature type="compositionally biased region" description="Low complexity" evidence="3">
    <location>
        <begin position="1328"/>
        <end position="1355"/>
    </location>
</feature>
<comment type="caution">
    <text evidence="9">The sequence shown here is derived from an EMBL/GenBank/DDBJ whole genome shotgun (WGS) entry which is preliminary data.</text>
</comment>
<feature type="region of interest" description="Disordered" evidence="3">
    <location>
        <begin position="1071"/>
        <end position="1094"/>
    </location>
</feature>
<feature type="compositionally biased region" description="Low complexity" evidence="3">
    <location>
        <begin position="1425"/>
        <end position="1436"/>
    </location>
</feature>
<dbReference type="Gene3D" id="1.20.58.70">
    <property type="match status" value="1"/>
</dbReference>
<feature type="transmembrane region" description="Helical" evidence="4">
    <location>
        <begin position="349"/>
        <end position="368"/>
    </location>
</feature>
<feature type="compositionally biased region" description="Low complexity" evidence="3">
    <location>
        <begin position="48"/>
        <end position="84"/>
    </location>
</feature>
<feature type="coiled-coil region" evidence="2">
    <location>
        <begin position="1169"/>
        <end position="1210"/>
    </location>
</feature>
<feature type="domain" description="G-patch" evidence="6">
    <location>
        <begin position="1118"/>
        <end position="1164"/>
    </location>
</feature>
<dbReference type="Proteomes" id="UP000717515">
    <property type="component" value="Unassembled WGS sequence"/>
</dbReference>
<feature type="domain" description="C2H2-type" evidence="5">
    <location>
        <begin position="1216"/>
        <end position="1245"/>
    </location>
</feature>
<protein>
    <submittedName>
        <fullName evidence="9">Uncharacterized protein</fullName>
    </submittedName>
</protein>
<dbReference type="InterPro" id="IPR040079">
    <property type="entry name" value="Glutathione_S-Trfase"/>
</dbReference>
<keyword evidence="1" id="KW-0479">Metal-binding</keyword>
<dbReference type="Pfam" id="PF13409">
    <property type="entry name" value="GST_N_2"/>
    <property type="match status" value="2"/>
</dbReference>
<evidence type="ECO:0000313" key="10">
    <source>
        <dbReference type="Proteomes" id="UP000717515"/>
    </source>
</evidence>
<dbReference type="SUPFAM" id="SSF47616">
    <property type="entry name" value="GST C-terminal domain-like"/>
    <property type="match status" value="2"/>
</dbReference>
<keyword evidence="4" id="KW-0472">Membrane</keyword>
<dbReference type="InterPro" id="IPR013087">
    <property type="entry name" value="Znf_C2H2_type"/>
</dbReference>
<dbReference type="CDD" id="cd03190">
    <property type="entry name" value="GST_C_Omega_like"/>
    <property type="match status" value="2"/>
</dbReference>
<dbReference type="GO" id="GO:0016020">
    <property type="term" value="C:membrane"/>
    <property type="evidence" value="ECO:0007669"/>
    <property type="project" value="InterPro"/>
</dbReference>
<dbReference type="SMART" id="SM00443">
    <property type="entry name" value="G_patch"/>
    <property type="match status" value="1"/>
</dbReference>
<evidence type="ECO:0000313" key="9">
    <source>
        <dbReference type="EMBL" id="KAG9319603.1"/>
    </source>
</evidence>
<evidence type="ECO:0000256" key="1">
    <source>
        <dbReference type="PROSITE-ProRule" id="PRU00042"/>
    </source>
</evidence>
<dbReference type="Gene3D" id="1.20.1050.10">
    <property type="match status" value="2"/>
</dbReference>
<dbReference type="InterPro" id="IPR010989">
    <property type="entry name" value="SNARE"/>
</dbReference>
<feature type="compositionally biased region" description="Low complexity" evidence="3">
    <location>
        <begin position="11"/>
        <end position="41"/>
    </location>
</feature>
<gene>
    <name evidence="9" type="ORF">KVV02_002133</name>
</gene>
<dbReference type="InterPro" id="IPR004045">
    <property type="entry name" value="Glutathione_S-Trfase_N"/>
</dbReference>
<evidence type="ECO:0000256" key="2">
    <source>
        <dbReference type="SAM" id="Coils"/>
    </source>
</evidence>
<dbReference type="GO" id="GO:0016192">
    <property type="term" value="P:vesicle-mediated transport"/>
    <property type="evidence" value="ECO:0007669"/>
    <property type="project" value="InterPro"/>
</dbReference>
<dbReference type="InterPro" id="IPR000727">
    <property type="entry name" value="T_SNARE_dom"/>
</dbReference>
<dbReference type="Gene3D" id="3.40.30.10">
    <property type="entry name" value="Glutaredoxin"/>
    <property type="match status" value="2"/>
</dbReference>
<feature type="region of interest" description="Disordered" evidence="3">
    <location>
        <begin position="1"/>
        <end position="111"/>
    </location>
</feature>
<dbReference type="GO" id="GO:0008270">
    <property type="term" value="F:zinc ion binding"/>
    <property type="evidence" value="ECO:0007669"/>
    <property type="project" value="UniProtKB-KW"/>
</dbReference>
<dbReference type="InterPro" id="IPR047047">
    <property type="entry name" value="GST_Omega-like_C"/>
</dbReference>
<dbReference type="SFLD" id="SFLDG01148">
    <property type="entry name" value="Xi_(cytGST)"/>
    <property type="match status" value="2"/>
</dbReference>